<dbReference type="AlphaFoldDB" id="A0A401TKN4"/>
<sequence>MNLPFASSRSLPCPAGRRSAPPGRAFPEPDPDPDPEPGRLCPAAYPAPAQWGAAFPLPPFAGPAAYLPGRQENGPNGRLYPPHSRWGSVPGPGYQRVSHPVYPWMCKRSSRVGECTVPRGVGGGGEEERLGEEESCRKAQGVRGVELWGRD</sequence>
<feature type="region of interest" description="Disordered" evidence="1">
    <location>
        <begin position="1"/>
        <end position="43"/>
    </location>
</feature>
<reference evidence="2 3" key="1">
    <citation type="journal article" date="2018" name="Nat. Ecol. Evol.">
        <title>Shark genomes provide insights into elasmobranch evolution and the origin of vertebrates.</title>
        <authorList>
            <person name="Hara Y"/>
            <person name="Yamaguchi K"/>
            <person name="Onimaru K"/>
            <person name="Kadota M"/>
            <person name="Koyanagi M"/>
            <person name="Keeley SD"/>
            <person name="Tatsumi K"/>
            <person name="Tanaka K"/>
            <person name="Motone F"/>
            <person name="Kageyama Y"/>
            <person name="Nozu R"/>
            <person name="Adachi N"/>
            <person name="Nishimura O"/>
            <person name="Nakagawa R"/>
            <person name="Tanegashima C"/>
            <person name="Kiyatake I"/>
            <person name="Matsumoto R"/>
            <person name="Murakumo K"/>
            <person name="Nishida K"/>
            <person name="Terakita A"/>
            <person name="Kuratani S"/>
            <person name="Sato K"/>
            <person name="Hyodo S Kuraku.S."/>
        </authorList>
    </citation>
    <scope>NUCLEOTIDE SEQUENCE [LARGE SCALE GENOMIC DNA]</scope>
</reference>
<gene>
    <name evidence="2" type="ORF">chiPu_0026940</name>
</gene>
<evidence type="ECO:0000313" key="3">
    <source>
        <dbReference type="Proteomes" id="UP000287033"/>
    </source>
</evidence>
<organism evidence="2 3">
    <name type="scientific">Chiloscyllium punctatum</name>
    <name type="common">Brownbanded bambooshark</name>
    <name type="synonym">Hemiscyllium punctatum</name>
    <dbReference type="NCBI Taxonomy" id="137246"/>
    <lineage>
        <taxon>Eukaryota</taxon>
        <taxon>Metazoa</taxon>
        <taxon>Chordata</taxon>
        <taxon>Craniata</taxon>
        <taxon>Vertebrata</taxon>
        <taxon>Chondrichthyes</taxon>
        <taxon>Elasmobranchii</taxon>
        <taxon>Galeomorphii</taxon>
        <taxon>Galeoidea</taxon>
        <taxon>Orectolobiformes</taxon>
        <taxon>Hemiscylliidae</taxon>
        <taxon>Chiloscyllium</taxon>
    </lineage>
</organism>
<keyword evidence="3" id="KW-1185">Reference proteome</keyword>
<feature type="compositionally biased region" description="Polar residues" evidence="1">
    <location>
        <begin position="1"/>
        <end position="10"/>
    </location>
</feature>
<comment type="caution">
    <text evidence="2">The sequence shown here is derived from an EMBL/GenBank/DDBJ whole genome shotgun (WGS) entry which is preliminary data.</text>
</comment>
<name>A0A401TKN4_CHIPU</name>
<evidence type="ECO:0000256" key="1">
    <source>
        <dbReference type="SAM" id="MobiDB-lite"/>
    </source>
</evidence>
<evidence type="ECO:0000313" key="2">
    <source>
        <dbReference type="EMBL" id="GCC43220.1"/>
    </source>
</evidence>
<protein>
    <submittedName>
        <fullName evidence="2">Uncharacterized protein</fullName>
    </submittedName>
</protein>
<dbReference type="EMBL" id="BEZZ01090895">
    <property type="protein sequence ID" value="GCC43220.1"/>
    <property type="molecule type" value="Genomic_DNA"/>
</dbReference>
<dbReference type="Proteomes" id="UP000287033">
    <property type="component" value="Unassembled WGS sequence"/>
</dbReference>
<feature type="region of interest" description="Disordered" evidence="1">
    <location>
        <begin position="62"/>
        <end position="84"/>
    </location>
</feature>
<proteinExistence type="predicted"/>
<accession>A0A401TKN4</accession>